<keyword evidence="2" id="KW-1133">Transmembrane helix</keyword>
<dbReference type="HOGENOM" id="CLU_033085_0_0_1"/>
<feature type="compositionally biased region" description="Polar residues" evidence="1">
    <location>
        <begin position="361"/>
        <end position="379"/>
    </location>
</feature>
<keyword evidence="2" id="KW-0812">Transmembrane</keyword>
<feature type="region of interest" description="Disordered" evidence="1">
    <location>
        <begin position="305"/>
        <end position="327"/>
    </location>
</feature>
<feature type="region of interest" description="Disordered" evidence="1">
    <location>
        <begin position="220"/>
        <end position="269"/>
    </location>
</feature>
<evidence type="ECO:0000256" key="1">
    <source>
        <dbReference type="SAM" id="MobiDB-lite"/>
    </source>
</evidence>
<name>V2X1U1_MONRO</name>
<dbReference type="KEGG" id="mrr:Moror_15367"/>
<dbReference type="EMBL" id="AWSO01000744">
    <property type="protein sequence ID" value="ESK87777.1"/>
    <property type="molecule type" value="Genomic_DNA"/>
</dbReference>
<feature type="signal peptide" evidence="3">
    <location>
        <begin position="1"/>
        <end position="22"/>
    </location>
</feature>
<proteinExistence type="predicted"/>
<organism evidence="4 5">
    <name type="scientific">Moniliophthora roreri (strain MCA 2997)</name>
    <name type="common">Cocoa frosty pod rot fungus</name>
    <name type="synonym">Crinipellis roreri</name>
    <dbReference type="NCBI Taxonomy" id="1381753"/>
    <lineage>
        <taxon>Eukaryota</taxon>
        <taxon>Fungi</taxon>
        <taxon>Dikarya</taxon>
        <taxon>Basidiomycota</taxon>
        <taxon>Agaricomycotina</taxon>
        <taxon>Agaricomycetes</taxon>
        <taxon>Agaricomycetidae</taxon>
        <taxon>Agaricales</taxon>
        <taxon>Marasmiineae</taxon>
        <taxon>Marasmiaceae</taxon>
        <taxon>Moniliophthora</taxon>
    </lineage>
</organism>
<feature type="region of interest" description="Disordered" evidence="1">
    <location>
        <begin position="347"/>
        <end position="424"/>
    </location>
</feature>
<gene>
    <name evidence="4" type="ORF">Moror_15367</name>
</gene>
<sequence length="424" mass="44680">MVAPKFSAAVALLLDLPILSLAYSWNFKQNPKQCGDLTIEITGNDGKPPYRVLIIPSGPTPLPNSVEARRILEQQFPSDSATSVTFQLKYPANSQFVAVVSDQNGFGSGGTSAAAQVTSSDDTSCFDSSQPVQPPFFFNIDPPNVIAQCQSTRLWWDPNKVQGDLNFVGVIPGGQSFQIPTGTLSNQTSTGTGFNWTPNVREGTTLHIVCGDGRGMGSGGSLRTTVGNNIQNDNSCLSNTSPSSTAGSPAGGMYPTDSSGNQSSGGSNGGGGNNTGAIVGGVIGGVFAILAAILILFFFRKRSHGNRSGEKPVDLLNADEGDESNRRQELPQYYEPEPFLVPDPTVAGSDGVSSDGRPLSMYTTDRSGTPDAASTSATRKTAPRQFRAVNIIQHDDAGPSEQKPAGEEEPETIELPPAYTNIRQ</sequence>
<feature type="transmembrane region" description="Helical" evidence="2">
    <location>
        <begin position="277"/>
        <end position="299"/>
    </location>
</feature>
<dbReference type="OrthoDB" id="3267813at2759"/>
<feature type="compositionally biased region" description="Low complexity" evidence="1">
    <location>
        <begin position="240"/>
        <end position="265"/>
    </location>
</feature>
<reference evidence="4 5" key="1">
    <citation type="journal article" date="2014" name="BMC Genomics">
        <title>Genome and secretome analysis of the hemibiotrophic fungal pathogen, Moniliophthora roreri, which causes frosty pod rot disease of cacao: mechanisms of the biotrophic and necrotrophic phases.</title>
        <authorList>
            <person name="Meinhardt L.W."/>
            <person name="Costa G.G.L."/>
            <person name="Thomazella D.P.T."/>
            <person name="Teixeira P.J.P.L."/>
            <person name="Carazzolle M.F."/>
            <person name="Schuster S.C."/>
            <person name="Carlson J.E."/>
            <person name="Guiltinan M.J."/>
            <person name="Mieczkowski P."/>
            <person name="Farmer A."/>
            <person name="Ramaraj T."/>
            <person name="Crozier J."/>
            <person name="Davis R.E."/>
            <person name="Shao J."/>
            <person name="Melnick R.L."/>
            <person name="Pereira G.A.G."/>
            <person name="Bailey B.A."/>
        </authorList>
    </citation>
    <scope>NUCLEOTIDE SEQUENCE [LARGE SCALE GENOMIC DNA]</scope>
    <source>
        <strain evidence="4 5">MCA 2997</strain>
    </source>
</reference>
<evidence type="ECO:0000256" key="2">
    <source>
        <dbReference type="SAM" id="Phobius"/>
    </source>
</evidence>
<evidence type="ECO:0000313" key="4">
    <source>
        <dbReference type="EMBL" id="ESK87777.1"/>
    </source>
</evidence>
<dbReference type="AlphaFoldDB" id="V2X1U1"/>
<feature type="chain" id="PRO_5004711445" evidence="3">
    <location>
        <begin position="23"/>
        <end position="424"/>
    </location>
</feature>
<evidence type="ECO:0000313" key="5">
    <source>
        <dbReference type="Proteomes" id="UP000017559"/>
    </source>
</evidence>
<keyword evidence="2" id="KW-0472">Membrane</keyword>
<feature type="compositionally biased region" description="Polar residues" evidence="1">
    <location>
        <begin position="221"/>
        <end position="239"/>
    </location>
</feature>
<dbReference type="Proteomes" id="UP000017559">
    <property type="component" value="Unassembled WGS sequence"/>
</dbReference>
<protein>
    <submittedName>
        <fullName evidence="4">Uncharacterized protein</fullName>
    </submittedName>
</protein>
<evidence type="ECO:0000256" key="3">
    <source>
        <dbReference type="SAM" id="SignalP"/>
    </source>
</evidence>
<dbReference type="STRING" id="1381753.V2X1U1"/>
<accession>V2X1U1</accession>
<comment type="caution">
    <text evidence="4">The sequence shown here is derived from an EMBL/GenBank/DDBJ whole genome shotgun (WGS) entry which is preliminary data.</text>
</comment>
<keyword evidence="3" id="KW-0732">Signal</keyword>
<keyword evidence="5" id="KW-1185">Reference proteome</keyword>